<proteinExistence type="inferred from homology"/>
<dbReference type="InterPro" id="IPR036388">
    <property type="entry name" value="WH-like_DNA-bd_sf"/>
</dbReference>
<comment type="similarity">
    <text evidence="1">Belongs to the DprA/Smf family.</text>
</comment>
<dbReference type="GO" id="GO:0009294">
    <property type="term" value="P:DNA-mediated transformation"/>
    <property type="evidence" value="ECO:0007669"/>
    <property type="project" value="InterPro"/>
</dbReference>
<organism evidence="4 5">
    <name type="scientific">Francisella uliginis</name>
    <dbReference type="NCBI Taxonomy" id="573570"/>
    <lineage>
        <taxon>Bacteria</taxon>
        <taxon>Pseudomonadati</taxon>
        <taxon>Pseudomonadota</taxon>
        <taxon>Gammaproteobacteria</taxon>
        <taxon>Thiotrichales</taxon>
        <taxon>Francisellaceae</taxon>
        <taxon>Francisella</taxon>
    </lineage>
</organism>
<evidence type="ECO:0000313" key="4">
    <source>
        <dbReference type="EMBL" id="API86189.1"/>
    </source>
</evidence>
<evidence type="ECO:0000313" key="5">
    <source>
        <dbReference type="Proteomes" id="UP000184222"/>
    </source>
</evidence>
<dbReference type="RefSeq" id="WP_072711383.1">
    <property type="nucleotide sequence ID" value="NZ_CP016796.1"/>
</dbReference>
<dbReference type="Gene3D" id="1.10.10.10">
    <property type="entry name" value="Winged helix-like DNA-binding domain superfamily/Winged helix DNA-binding domain"/>
    <property type="match status" value="1"/>
</dbReference>
<dbReference type="OrthoDB" id="9785707at2"/>
<dbReference type="PANTHER" id="PTHR43022">
    <property type="entry name" value="PROTEIN SMF"/>
    <property type="match status" value="1"/>
</dbReference>
<name>A0A1L4BQR6_9GAMM</name>
<evidence type="ECO:0000256" key="1">
    <source>
        <dbReference type="ARBA" id="ARBA00006525"/>
    </source>
</evidence>
<dbReference type="EMBL" id="CP016796">
    <property type="protein sequence ID" value="API86189.1"/>
    <property type="molecule type" value="Genomic_DNA"/>
</dbReference>
<accession>A0A1L4BQR6</accession>
<dbReference type="NCBIfam" id="TIGR00732">
    <property type="entry name" value="dprA"/>
    <property type="match status" value="1"/>
</dbReference>
<gene>
    <name evidence="4" type="ORF">F7310_01940</name>
</gene>
<dbReference type="InterPro" id="IPR057666">
    <property type="entry name" value="DrpA_SLOG"/>
</dbReference>
<sequence length="366" mass="40752">MQNNIRNTIILSSTPYFGISRFLKASSENFCFKEIIKHPSKYSKALSLRQETIDFLNAKKYELYLEKVNKWLVNPKNQILTFFDSNYPKNLKQLATPPVILYCTGNIDLLKKSQLAIVGARNHSTYGKNVTKKLCTDLQGSEISIISGLAYGIDTLAHKFALDSNLNTIAVVGTGVDLIYPSSNRELYNKLIETNNLIISELALGTAPLRHNFPQRNRIISGLAKGVVIVEAAKKSGSLITAQLALDQNKEVFAIPGSIFSTTSEGCNELIKQGAKLVCDIKDILEEINLPSTTVQQNINSSTNKHIDLDTNENTILNNIDRELTTLDKIIMRSKLPYNQVISILFELELKSLVESIPGGYINTQQ</sequence>
<reference evidence="4 5" key="1">
    <citation type="journal article" date="2016" name="Appl. Environ. Microbiol.">
        <title>Whole genome relationships among Francisella bacteria of diverse origin define new species and provide specific regions for detection.</title>
        <authorList>
            <person name="Challacombe J.F."/>
            <person name="Petersen J.M."/>
            <person name="Gallegos-Graves V."/>
            <person name="Hodge D."/>
            <person name="Pillai S."/>
            <person name="Kuske C.R."/>
        </authorList>
    </citation>
    <scope>NUCLEOTIDE SEQUENCE [LARGE SCALE GENOMIC DNA]</scope>
    <source>
        <strain evidence="5">TX07-7310</strain>
    </source>
</reference>
<dbReference type="Gene3D" id="3.40.50.450">
    <property type="match status" value="1"/>
</dbReference>
<dbReference type="InterPro" id="IPR041614">
    <property type="entry name" value="DprA_WH"/>
</dbReference>
<dbReference type="KEGG" id="frx:F7310_01940"/>
<dbReference type="Pfam" id="PF02481">
    <property type="entry name" value="DNA_processg_A"/>
    <property type="match status" value="1"/>
</dbReference>
<keyword evidence="5" id="KW-1185">Reference proteome</keyword>
<feature type="domain" description="Smf/DprA SLOG" evidence="2">
    <location>
        <begin position="78"/>
        <end position="288"/>
    </location>
</feature>
<dbReference type="InterPro" id="IPR003488">
    <property type="entry name" value="DprA"/>
</dbReference>
<dbReference type="Pfam" id="PF17782">
    <property type="entry name" value="WHD_DprA"/>
    <property type="match status" value="1"/>
</dbReference>
<dbReference type="PANTHER" id="PTHR43022:SF1">
    <property type="entry name" value="PROTEIN SMF"/>
    <property type="match status" value="1"/>
</dbReference>
<feature type="domain" description="DprA winged helix" evidence="3">
    <location>
        <begin position="308"/>
        <end position="360"/>
    </location>
</feature>
<protein>
    <submittedName>
        <fullName evidence="4">DNA protecting protein DprA</fullName>
    </submittedName>
</protein>
<evidence type="ECO:0000259" key="2">
    <source>
        <dbReference type="Pfam" id="PF02481"/>
    </source>
</evidence>
<dbReference type="SUPFAM" id="SSF102405">
    <property type="entry name" value="MCP/YpsA-like"/>
    <property type="match status" value="1"/>
</dbReference>
<evidence type="ECO:0000259" key="3">
    <source>
        <dbReference type="Pfam" id="PF17782"/>
    </source>
</evidence>
<dbReference type="AlphaFoldDB" id="A0A1L4BQR6"/>
<dbReference type="STRING" id="573570.F7310_01940"/>
<dbReference type="Proteomes" id="UP000184222">
    <property type="component" value="Chromosome"/>
</dbReference>